<gene>
    <name evidence="1" type="ORF">ABVK25_001276</name>
</gene>
<proteinExistence type="predicted"/>
<sequence>MPARKTLADMAPTPPVKVAAGAFIVPVEPLDVMDELRAAQVSEVLAPRENANGLRIGLRIGLMYHVE</sequence>
<dbReference type="Proteomes" id="UP001590951">
    <property type="component" value="Unassembled WGS sequence"/>
</dbReference>
<dbReference type="EMBL" id="JBHFEH010000002">
    <property type="protein sequence ID" value="KAL2058548.1"/>
    <property type="molecule type" value="Genomic_DNA"/>
</dbReference>
<evidence type="ECO:0000313" key="2">
    <source>
        <dbReference type="Proteomes" id="UP001590951"/>
    </source>
</evidence>
<reference evidence="1 2" key="1">
    <citation type="submission" date="2024-09" db="EMBL/GenBank/DDBJ databases">
        <title>Rethinking Asexuality: The Enigmatic Case of Functional Sexual Genes in Lepraria (Stereocaulaceae).</title>
        <authorList>
            <person name="Doellman M."/>
            <person name="Sun Y."/>
            <person name="Barcenas-Pena A."/>
            <person name="Lumbsch H.T."/>
            <person name="Grewe F."/>
        </authorList>
    </citation>
    <scope>NUCLEOTIDE SEQUENCE [LARGE SCALE GENOMIC DNA]</scope>
    <source>
        <strain evidence="1 2">Grewe 0041</strain>
    </source>
</reference>
<evidence type="ECO:0000313" key="1">
    <source>
        <dbReference type="EMBL" id="KAL2058548.1"/>
    </source>
</evidence>
<comment type="caution">
    <text evidence="1">The sequence shown here is derived from an EMBL/GenBank/DDBJ whole genome shotgun (WGS) entry which is preliminary data.</text>
</comment>
<protein>
    <submittedName>
        <fullName evidence="1">Uncharacterized protein</fullName>
    </submittedName>
</protein>
<keyword evidence="2" id="KW-1185">Reference proteome</keyword>
<name>A0ABR4BLF6_9LECA</name>
<accession>A0ABR4BLF6</accession>
<organism evidence="1 2">
    <name type="scientific">Lepraria finkii</name>
    <dbReference type="NCBI Taxonomy" id="1340010"/>
    <lineage>
        <taxon>Eukaryota</taxon>
        <taxon>Fungi</taxon>
        <taxon>Dikarya</taxon>
        <taxon>Ascomycota</taxon>
        <taxon>Pezizomycotina</taxon>
        <taxon>Lecanoromycetes</taxon>
        <taxon>OSLEUM clade</taxon>
        <taxon>Lecanoromycetidae</taxon>
        <taxon>Lecanorales</taxon>
        <taxon>Lecanorineae</taxon>
        <taxon>Stereocaulaceae</taxon>
        <taxon>Lepraria</taxon>
    </lineage>
</organism>